<gene>
    <name evidence="1" type="ORF">POPTR_016G097200</name>
</gene>
<dbReference type="STRING" id="3694.A0A2K1XDF4"/>
<reference evidence="1 2" key="1">
    <citation type="journal article" date="2006" name="Science">
        <title>The genome of black cottonwood, Populus trichocarpa (Torr. &amp; Gray).</title>
        <authorList>
            <person name="Tuskan G.A."/>
            <person name="Difazio S."/>
            <person name="Jansson S."/>
            <person name="Bohlmann J."/>
            <person name="Grigoriev I."/>
            <person name="Hellsten U."/>
            <person name="Putnam N."/>
            <person name="Ralph S."/>
            <person name="Rombauts S."/>
            <person name="Salamov A."/>
            <person name="Schein J."/>
            <person name="Sterck L."/>
            <person name="Aerts A."/>
            <person name="Bhalerao R.R."/>
            <person name="Bhalerao R.P."/>
            <person name="Blaudez D."/>
            <person name="Boerjan W."/>
            <person name="Brun A."/>
            <person name="Brunner A."/>
            <person name="Busov V."/>
            <person name="Campbell M."/>
            <person name="Carlson J."/>
            <person name="Chalot M."/>
            <person name="Chapman J."/>
            <person name="Chen G.L."/>
            <person name="Cooper D."/>
            <person name="Coutinho P.M."/>
            <person name="Couturier J."/>
            <person name="Covert S."/>
            <person name="Cronk Q."/>
            <person name="Cunningham R."/>
            <person name="Davis J."/>
            <person name="Degroeve S."/>
            <person name="Dejardin A."/>
            <person name="Depamphilis C."/>
            <person name="Detter J."/>
            <person name="Dirks B."/>
            <person name="Dubchak I."/>
            <person name="Duplessis S."/>
            <person name="Ehlting J."/>
            <person name="Ellis B."/>
            <person name="Gendler K."/>
            <person name="Goodstein D."/>
            <person name="Gribskov M."/>
            <person name="Grimwood J."/>
            <person name="Groover A."/>
            <person name="Gunter L."/>
            <person name="Hamberger B."/>
            <person name="Heinze B."/>
            <person name="Helariutta Y."/>
            <person name="Henrissat B."/>
            <person name="Holligan D."/>
            <person name="Holt R."/>
            <person name="Huang W."/>
            <person name="Islam-Faridi N."/>
            <person name="Jones S."/>
            <person name="Jones-Rhoades M."/>
            <person name="Jorgensen R."/>
            <person name="Joshi C."/>
            <person name="Kangasjarvi J."/>
            <person name="Karlsson J."/>
            <person name="Kelleher C."/>
            <person name="Kirkpatrick R."/>
            <person name="Kirst M."/>
            <person name="Kohler A."/>
            <person name="Kalluri U."/>
            <person name="Larimer F."/>
            <person name="Leebens-Mack J."/>
            <person name="Leple J.C."/>
            <person name="Locascio P."/>
            <person name="Lou Y."/>
            <person name="Lucas S."/>
            <person name="Martin F."/>
            <person name="Montanini B."/>
            <person name="Napoli C."/>
            <person name="Nelson D.R."/>
            <person name="Nelson C."/>
            <person name="Nieminen K."/>
            <person name="Nilsson O."/>
            <person name="Pereda V."/>
            <person name="Peter G."/>
            <person name="Philippe R."/>
            <person name="Pilate G."/>
            <person name="Poliakov A."/>
            <person name="Razumovskaya J."/>
            <person name="Richardson P."/>
            <person name="Rinaldi C."/>
            <person name="Ritland K."/>
            <person name="Rouze P."/>
            <person name="Ryaboy D."/>
            <person name="Schmutz J."/>
            <person name="Schrader J."/>
            <person name="Segerman B."/>
            <person name="Shin H."/>
            <person name="Siddiqui A."/>
            <person name="Sterky F."/>
            <person name="Terry A."/>
            <person name="Tsai C.J."/>
            <person name="Uberbacher E."/>
            <person name="Unneberg P."/>
            <person name="Vahala J."/>
            <person name="Wall K."/>
            <person name="Wessler S."/>
            <person name="Yang G."/>
            <person name="Yin T."/>
            <person name="Douglas C."/>
            <person name="Marra M."/>
            <person name="Sandberg G."/>
            <person name="Van de Peer Y."/>
            <person name="Rokhsar D."/>
        </authorList>
    </citation>
    <scope>NUCLEOTIDE SEQUENCE [LARGE SCALE GENOMIC DNA]</scope>
    <source>
        <strain evidence="2">cv. Nisqually</strain>
    </source>
</reference>
<protein>
    <submittedName>
        <fullName evidence="1">Uncharacterized protein</fullName>
    </submittedName>
</protein>
<organism evidence="1 2">
    <name type="scientific">Populus trichocarpa</name>
    <name type="common">Western balsam poplar</name>
    <name type="synonym">Populus balsamifera subsp. trichocarpa</name>
    <dbReference type="NCBI Taxonomy" id="3694"/>
    <lineage>
        <taxon>Eukaryota</taxon>
        <taxon>Viridiplantae</taxon>
        <taxon>Streptophyta</taxon>
        <taxon>Embryophyta</taxon>
        <taxon>Tracheophyta</taxon>
        <taxon>Spermatophyta</taxon>
        <taxon>Magnoliopsida</taxon>
        <taxon>eudicotyledons</taxon>
        <taxon>Gunneridae</taxon>
        <taxon>Pentapetalae</taxon>
        <taxon>rosids</taxon>
        <taxon>fabids</taxon>
        <taxon>Malpighiales</taxon>
        <taxon>Salicaceae</taxon>
        <taxon>Saliceae</taxon>
        <taxon>Populus</taxon>
    </lineage>
</organism>
<sequence length="70" mass="7888">MAISQKSQQTPSNHSLEYVISILLFGANRNRYNGQWENGVLKGNEVFAWPYGSCCLGKWNNSSKDLKGHN</sequence>
<dbReference type="AlphaFoldDB" id="A0A2K1XDF4"/>
<evidence type="ECO:0000313" key="1">
    <source>
        <dbReference type="EMBL" id="PNS98808.1"/>
    </source>
</evidence>
<evidence type="ECO:0000313" key="2">
    <source>
        <dbReference type="Proteomes" id="UP000006729"/>
    </source>
</evidence>
<proteinExistence type="predicted"/>
<dbReference type="InParanoid" id="A0A2K1XDF4"/>
<name>A0A2K1XDF4_POPTR</name>
<keyword evidence="2" id="KW-1185">Reference proteome</keyword>
<dbReference type="EMBL" id="CM009305">
    <property type="protein sequence ID" value="PNS98808.1"/>
    <property type="molecule type" value="Genomic_DNA"/>
</dbReference>
<dbReference type="SUPFAM" id="SSF82185">
    <property type="entry name" value="Histone H3 K4-specific methyltransferase SET7/9 N-terminal domain"/>
    <property type="match status" value="1"/>
</dbReference>
<dbReference type="Proteomes" id="UP000006729">
    <property type="component" value="Chromosome 16"/>
</dbReference>
<accession>A0A2K1XDF4</accession>